<evidence type="ECO:0000313" key="12">
    <source>
        <dbReference type="Proteomes" id="UP000703038"/>
    </source>
</evidence>
<evidence type="ECO:0000256" key="8">
    <source>
        <dbReference type="SAM" id="MobiDB-lite"/>
    </source>
</evidence>
<evidence type="ECO:0000256" key="7">
    <source>
        <dbReference type="ARBA" id="ARBA00023306"/>
    </source>
</evidence>
<name>A0ABS2KT60_9NOCA</name>
<evidence type="ECO:0000256" key="2">
    <source>
        <dbReference type="ARBA" id="ARBA00022475"/>
    </source>
</evidence>
<evidence type="ECO:0000256" key="1">
    <source>
        <dbReference type="ARBA" id="ARBA00004370"/>
    </source>
</evidence>
<accession>A0ABS2KT60</accession>
<keyword evidence="12" id="KW-1185">Reference proteome</keyword>
<evidence type="ECO:0000256" key="6">
    <source>
        <dbReference type="ARBA" id="ARBA00023136"/>
    </source>
</evidence>
<dbReference type="InterPro" id="IPR013685">
    <property type="entry name" value="POTRA_FtsQ_type"/>
</dbReference>
<keyword evidence="6 9" id="KW-0472">Membrane</keyword>
<evidence type="ECO:0000256" key="3">
    <source>
        <dbReference type="ARBA" id="ARBA00022618"/>
    </source>
</evidence>
<dbReference type="Pfam" id="PF08478">
    <property type="entry name" value="POTRA_1"/>
    <property type="match status" value="1"/>
</dbReference>
<keyword evidence="5 9" id="KW-1133">Transmembrane helix</keyword>
<keyword evidence="4 9" id="KW-0812">Transmembrane</keyword>
<evidence type="ECO:0000313" key="11">
    <source>
        <dbReference type="EMBL" id="MBM7415124.1"/>
    </source>
</evidence>
<comment type="caution">
    <text evidence="11">The sequence shown here is derived from an EMBL/GenBank/DDBJ whole genome shotgun (WGS) entry which is preliminary data.</text>
</comment>
<feature type="compositionally biased region" description="Low complexity" evidence="8">
    <location>
        <begin position="9"/>
        <end position="23"/>
    </location>
</feature>
<keyword evidence="3 11" id="KW-0132">Cell division</keyword>
<keyword evidence="7" id="KW-0131">Cell cycle</keyword>
<dbReference type="GO" id="GO:0051301">
    <property type="term" value="P:cell division"/>
    <property type="evidence" value="ECO:0007669"/>
    <property type="project" value="UniProtKB-KW"/>
</dbReference>
<feature type="region of interest" description="Disordered" evidence="8">
    <location>
        <begin position="1"/>
        <end position="43"/>
    </location>
</feature>
<evidence type="ECO:0000256" key="4">
    <source>
        <dbReference type="ARBA" id="ARBA00022692"/>
    </source>
</evidence>
<dbReference type="Gene3D" id="3.10.20.310">
    <property type="entry name" value="membrane protein fhac"/>
    <property type="match status" value="1"/>
</dbReference>
<dbReference type="PROSITE" id="PS51779">
    <property type="entry name" value="POTRA"/>
    <property type="match status" value="1"/>
</dbReference>
<reference evidence="11 12" key="1">
    <citation type="submission" date="2021-01" db="EMBL/GenBank/DDBJ databases">
        <title>Genomics of switchgrass bacterial isolates.</title>
        <authorList>
            <person name="Shade A."/>
        </authorList>
    </citation>
    <scope>NUCLEOTIDE SEQUENCE [LARGE SCALE GENOMIC DNA]</scope>
    <source>
        <strain evidence="11 12">PvP111</strain>
    </source>
</reference>
<protein>
    <submittedName>
        <fullName evidence="11">Cell division protein FtsQ</fullName>
    </submittedName>
</protein>
<gene>
    <name evidence="11" type="ORF">JOE42_001857</name>
</gene>
<evidence type="ECO:0000259" key="10">
    <source>
        <dbReference type="PROSITE" id="PS51779"/>
    </source>
</evidence>
<dbReference type="PANTHER" id="PTHR37820:SF1">
    <property type="entry name" value="CELL DIVISION PROTEIN FTSQ"/>
    <property type="match status" value="1"/>
</dbReference>
<dbReference type="PANTHER" id="PTHR37820">
    <property type="entry name" value="CELL DIVISION PROTEIN DIVIB"/>
    <property type="match status" value="1"/>
</dbReference>
<dbReference type="Proteomes" id="UP000703038">
    <property type="component" value="Unassembled WGS sequence"/>
</dbReference>
<feature type="transmembrane region" description="Helical" evidence="9">
    <location>
        <begin position="51"/>
        <end position="74"/>
    </location>
</feature>
<feature type="domain" description="POTRA" evidence="10">
    <location>
        <begin position="73"/>
        <end position="141"/>
    </location>
</feature>
<dbReference type="EMBL" id="JAFBBK010000001">
    <property type="protein sequence ID" value="MBM7415124.1"/>
    <property type="molecule type" value="Genomic_DNA"/>
</dbReference>
<dbReference type="RefSeq" id="WP_082544518.1">
    <property type="nucleotide sequence ID" value="NZ_JAFBBK010000001.1"/>
</dbReference>
<dbReference type="InterPro" id="IPR050487">
    <property type="entry name" value="FtsQ_DivIB"/>
</dbReference>
<evidence type="ECO:0000256" key="5">
    <source>
        <dbReference type="ARBA" id="ARBA00022989"/>
    </source>
</evidence>
<comment type="subcellular location">
    <subcellularLocation>
        <location evidence="1">Membrane</location>
    </subcellularLocation>
</comment>
<keyword evidence="2" id="KW-1003">Cell membrane</keyword>
<proteinExistence type="predicted"/>
<organism evidence="11 12">
    <name type="scientific">Rhodococcoides corynebacterioides</name>
    <dbReference type="NCBI Taxonomy" id="53972"/>
    <lineage>
        <taxon>Bacteria</taxon>
        <taxon>Bacillati</taxon>
        <taxon>Actinomycetota</taxon>
        <taxon>Actinomycetes</taxon>
        <taxon>Mycobacteriales</taxon>
        <taxon>Nocardiaceae</taxon>
        <taxon>Rhodococcoides</taxon>
    </lineage>
</organism>
<sequence length="263" mass="27858">MAGRQTVNARGTGRTRPAATPRRVGAERSTRSRTSTRAPAREPRVGRRGKLLILLALVASVAFVAVSYFGPLWAVSSVQVNGNAAVSREQVVQTLQVAEGTPLPRVDTDAAAARVAAIPKVASVRVQRVYPSTVRVTVEERVPVVFFDAADGTHLMDAEAVDFAVEPPPPGVVRMVVASPSFGNLETRAALSVLTALPGPLRSQVAQIDAPTISAVSLTLYDGRVVVWGSSEDTEYKASIALPLLTQPGQTYDVSSPDLPTIR</sequence>
<evidence type="ECO:0000256" key="9">
    <source>
        <dbReference type="SAM" id="Phobius"/>
    </source>
</evidence>
<dbReference type="InterPro" id="IPR034746">
    <property type="entry name" value="POTRA"/>
</dbReference>